<dbReference type="GO" id="GO:0016747">
    <property type="term" value="F:acyltransferase activity, transferring groups other than amino-acyl groups"/>
    <property type="evidence" value="ECO:0007669"/>
    <property type="project" value="InterPro"/>
</dbReference>
<dbReference type="Pfam" id="PF13508">
    <property type="entry name" value="Acetyltransf_7"/>
    <property type="match status" value="1"/>
</dbReference>
<comment type="caution">
    <text evidence="2">The sequence shown here is derived from an EMBL/GenBank/DDBJ whole genome shotgun (WGS) entry which is preliminary data.</text>
</comment>
<dbReference type="AlphaFoldDB" id="A0A7W5ZX54"/>
<organism evidence="2 3">
    <name type="scientific">Novosphingobium hassiacum</name>
    <dbReference type="NCBI Taxonomy" id="173676"/>
    <lineage>
        <taxon>Bacteria</taxon>
        <taxon>Pseudomonadati</taxon>
        <taxon>Pseudomonadota</taxon>
        <taxon>Alphaproteobacteria</taxon>
        <taxon>Sphingomonadales</taxon>
        <taxon>Sphingomonadaceae</taxon>
        <taxon>Novosphingobium</taxon>
    </lineage>
</organism>
<name>A0A7W5ZX54_9SPHN</name>
<dbReference type="SUPFAM" id="SSF55729">
    <property type="entry name" value="Acyl-CoA N-acyltransferases (Nat)"/>
    <property type="match status" value="1"/>
</dbReference>
<dbReference type="InterPro" id="IPR041496">
    <property type="entry name" value="YitH/HolE_GNAT"/>
</dbReference>
<dbReference type="InterPro" id="IPR016181">
    <property type="entry name" value="Acyl_CoA_acyltransferase"/>
</dbReference>
<dbReference type="CDD" id="cd04301">
    <property type="entry name" value="NAT_SF"/>
    <property type="match status" value="1"/>
</dbReference>
<dbReference type="EMBL" id="JACICY010000007">
    <property type="protein sequence ID" value="MBB3861563.1"/>
    <property type="molecule type" value="Genomic_DNA"/>
</dbReference>
<dbReference type="Proteomes" id="UP000562395">
    <property type="component" value="Unassembled WGS sequence"/>
</dbReference>
<keyword evidence="3" id="KW-1185">Reference proteome</keyword>
<accession>A0A7W5ZX54</accession>
<dbReference type="Gene3D" id="3.40.630.30">
    <property type="match status" value="1"/>
</dbReference>
<dbReference type="Gene3D" id="3.40.630.90">
    <property type="match status" value="1"/>
</dbReference>
<evidence type="ECO:0000259" key="1">
    <source>
        <dbReference type="PROSITE" id="PS51186"/>
    </source>
</evidence>
<dbReference type="InterPro" id="IPR000182">
    <property type="entry name" value="GNAT_dom"/>
</dbReference>
<evidence type="ECO:0000313" key="3">
    <source>
        <dbReference type="Proteomes" id="UP000562395"/>
    </source>
</evidence>
<dbReference type="PANTHER" id="PTHR47237">
    <property type="entry name" value="SLL0310 PROTEIN"/>
    <property type="match status" value="1"/>
</dbReference>
<dbReference type="PROSITE" id="PS51186">
    <property type="entry name" value="GNAT"/>
    <property type="match status" value="1"/>
</dbReference>
<protein>
    <submittedName>
        <fullName evidence="2">GNAT superfamily N-acetyltransferase</fullName>
    </submittedName>
</protein>
<evidence type="ECO:0000313" key="2">
    <source>
        <dbReference type="EMBL" id="MBB3861563.1"/>
    </source>
</evidence>
<proteinExistence type="predicted"/>
<keyword evidence="2" id="KW-0808">Transferase</keyword>
<reference evidence="2 3" key="1">
    <citation type="submission" date="2020-08" db="EMBL/GenBank/DDBJ databases">
        <title>Genomic Encyclopedia of Type Strains, Phase IV (KMG-IV): sequencing the most valuable type-strain genomes for metagenomic binning, comparative biology and taxonomic classification.</title>
        <authorList>
            <person name="Goeker M."/>
        </authorList>
    </citation>
    <scope>NUCLEOTIDE SEQUENCE [LARGE SCALE GENOMIC DNA]</scope>
    <source>
        <strain evidence="2 3">DSM 14552</strain>
    </source>
</reference>
<gene>
    <name evidence="2" type="ORF">GGQ88_002851</name>
</gene>
<dbReference type="InterPro" id="IPR052729">
    <property type="entry name" value="Acyl/Acetyltrans_Enzymes"/>
</dbReference>
<dbReference type="Pfam" id="PF18014">
    <property type="entry name" value="Acetyltransf_18"/>
    <property type="match status" value="1"/>
</dbReference>
<dbReference type="RefSeq" id="WP_221214685.1">
    <property type="nucleotide sequence ID" value="NZ_JACICY010000007.1"/>
</dbReference>
<sequence length="285" mass="30494">MSGSMVECSSSSVVALTHDHLEQAYGLSQALNWPYRIEDWKFALELGRGFAVESDGKLVGTALWWPYGDTFATIGMIIVSPLAQRQGIGGKLMTALLADAAGRRMVLNSTKEGGPLYTRLGFVPYGMVYQHQAVLVKVPRIDPVVAVRAARLDDRPAIIELDSRAAGMDRKGLLEALFPISDAVVVERGGDIVGYGGVRRWGRGVVIGPVIARDQTDARAIIATLASAYEGGFVRIDVTEASGLSEWLSEIGLPQVDQVVTMALGQPPQAVPDATLFALSNQSLG</sequence>
<feature type="domain" description="N-acetyltransferase" evidence="1">
    <location>
        <begin position="11"/>
        <end position="141"/>
    </location>
</feature>
<dbReference type="PANTHER" id="PTHR47237:SF2">
    <property type="entry name" value="BLL4206 PROTEIN"/>
    <property type="match status" value="1"/>
</dbReference>